<proteinExistence type="predicted"/>
<evidence type="ECO:0000313" key="1">
    <source>
        <dbReference type="EMBL" id="AGO88292.1"/>
    </source>
</evidence>
<dbReference type="EMBL" id="JX627580">
    <property type="protein sequence ID" value="AGO88292.1"/>
    <property type="molecule type" value="Genomic_DNA"/>
</dbReference>
<organism evidence="1">
    <name type="scientific">Methylobacterium oryzae CBMB20</name>
    <dbReference type="NCBI Taxonomy" id="693986"/>
    <lineage>
        <taxon>Bacteria</taxon>
        <taxon>Pseudomonadati</taxon>
        <taxon>Pseudomonadota</taxon>
        <taxon>Alphaproteobacteria</taxon>
        <taxon>Hyphomicrobiales</taxon>
        <taxon>Methylobacteriaceae</taxon>
        <taxon>Methylobacterium</taxon>
    </lineage>
</organism>
<reference evidence="1" key="1">
    <citation type="journal article" date="2014" name="PLoS ONE">
        <title>Genome Information of Methylobacterium oryzae, a Plant-Probiotic Methylotroph in the Phyllosphere.</title>
        <authorList>
            <person name="Kwak M.J."/>
            <person name="Jeong H."/>
            <person name="Madhaiyan M."/>
            <person name="Lee Y."/>
            <person name="Sa T.M."/>
            <person name="Oh T.K."/>
            <person name="Kim J.F."/>
        </authorList>
    </citation>
    <scope>NUCLEOTIDE SEQUENCE</scope>
    <source>
        <strain evidence="1">CBMB20</strain>
        <plasmid evidence="1">pMOC1</plasmid>
    </source>
</reference>
<name>A0A088B2W6_9HYPH</name>
<accession>A0A088B2W6</accession>
<dbReference type="Pfam" id="PF13289">
    <property type="entry name" value="SIR2_2"/>
    <property type="match status" value="1"/>
</dbReference>
<dbReference type="RefSeq" id="WP_172685379.1">
    <property type="nucleotide sequence ID" value="NZ_JX627580.1"/>
</dbReference>
<keyword evidence="1" id="KW-0614">Plasmid</keyword>
<gene>
    <name evidence="1" type="ORF">MOC_1p0054</name>
</gene>
<geneLocation type="plasmid" evidence="1">
    <name>pMOC1</name>
</geneLocation>
<protein>
    <submittedName>
        <fullName evidence="1">Protein of unassigned function</fullName>
    </submittedName>
</protein>
<dbReference type="AlphaFoldDB" id="A0A088B2W6"/>
<sequence>MGETLALLDGPFATVAAGIAEDRYALWLGSGISFGRVAGLSQVVAGVIEFLRARIDGGVVDCRFRKALNEVLDLAHPSNEERARMDPTVPFDQWPDAQAIARRLVSNYARLLDVMVDGEGEDYLLWKGVDVPATFADPATEPDVEHLCIGLLILEGAASDIATANWDPLVERAVDSIGGGEPAVVVCVRPEDLREPALKTRLYKFHGCAALAGSSEASHRPLLVARQSQINGWVARPGNAPIVNRLIDVIVSKPTLMMGLSAQDANIQAIFAEAEARMPWPWPGDRPSYVFSEDAIGIDQRGLLRNVYRAAYSGVTHRQILESSLIRAYAKPLLVALVLHLICSKLRKLIDLAPGGLSAADREPLKQGVIGLRDTYAALADADRLGFVRRLVEHTGRAVALFRDGADGGAPRRYSPVTRDPMHRIAGDPNLPASGLREAAAAIGVLGMGAAQGLWSLEHGDPGEPTSGVVRVRSGSGTVDLFFAANSHAALRLAFNGHAPDALGTVVVHSTEIAPAVARSPRGAPGRTGRVGARQVSMAELLGETANSNELIQRFREEVAI</sequence>